<dbReference type="FunFam" id="3.40.1440.10:FF:000001">
    <property type="entry name" value="UvrABC system protein C"/>
    <property type="match status" value="1"/>
</dbReference>
<dbReference type="Pfam" id="PF22920">
    <property type="entry name" value="UvrC_RNaseH"/>
    <property type="match status" value="1"/>
</dbReference>
<dbReference type="InterPro" id="IPR035901">
    <property type="entry name" value="GIY-YIG_endonuc_sf"/>
</dbReference>
<dbReference type="InterPro" id="IPR004791">
    <property type="entry name" value="UvrC"/>
</dbReference>
<dbReference type="Gene3D" id="3.40.1440.10">
    <property type="entry name" value="GIY-YIG endonuclease"/>
    <property type="match status" value="1"/>
</dbReference>
<dbReference type="InterPro" id="IPR000305">
    <property type="entry name" value="GIY-YIG_endonuc"/>
</dbReference>
<dbReference type="NCBIfam" id="TIGR00194">
    <property type="entry name" value="uvrC"/>
    <property type="match status" value="1"/>
</dbReference>
<proteinExistence type="inferred from homology"/>
<dbReference type="SUPFAM" id="SSF46600">
    <property type="entry name" value="C-terminal UvrC-binding domain of UvrB"/>
    <property type="match status" value="1"/>
</dbReference>
<dbReference type="PANTHER" id="PTHR30562">
    <property type="entry name" value="UVRC/OXIDOREDUCTASE"/>
    <property type="match status" value="1"/>
</dbReference>
<dbReference type="InterPro" id="IPR047296">
    <property type="entry name" value="GIY-YIG_UvrC_Cho"/>
</dbReference>
<evidence type="ECO:0000259" key="8">
    <source>
        <dbReference type="PROSITE" id="PS50151"/>
    </source>
</evidence>
<dbReference type="InterPro" id="IPR001162">
    <property type="entry name" value="UvrC_RNase_H_dom"/>
</dbReference>
<keyword evidence="4 7" id="KW-0267">Excision nuclease</keyword>
<dbReference type="PROSITE" id="PS50151">
    <property type="entry name" value="UVR"/>
    <property type="match status" value="1"/>
</dbReference>
<feature type="domain" description="UVR" evidence="8">
    <location>
        <begin position="198"/>
        <end position="233"/>
    </location>
</feature>
<evidence type="ECO:0000259" key="10">
    <source>
        <dbReference type="PROSITE" id="PS50165"/>
    </source>
</evidence>
<dbReference type="InterPro" id="IPR050066">
    <property type="entry name" value="UvrABC_protein_C"/>
</dbReference>
<comment type="function">
    <text evidence="7">The UvrABC repair system catalyzes the recognition and processing of DNA lesions. UvrC both incises the 5' and 3' sides of the lesion. The N-terminal half is responsible for the 3' incision and the C-terminal half is responsible for the 5' incision.</text>
</comment>
<evidence type="ECO:0000256" key="5">
    <source>
        <dbReference type="ARBA" id="ARBA00023204"/>
    </source>
</evidence>
<dbReference type="SUPFAM" id="SSF47781">
    <property type="entry name" value="RuvA domain 2-like"/>
    <property type="match status" value="1"/>
</dbReference>
<evidence type="ECO:0000256" key="4">
    <source>
        <dbReference type="ARBA" id="ARBA00022881"/>
    </source>
</evidence>
<dbReference type="InterPro" id="IPR001943">
    <property type="entry name" value="UVR_dom"/>
</dbReference>
<evidence type="ECO:0000313" key="12">
    <source>
        <dbReference type="Proteomes" id="UP000033423"/>
    </source>
</evidence>
<dbReference type="InterPro" id="IPR010994">
    <property type="entry name" value="RuvA_2-like"/>
</dbReference>
<feature type="domain" description="UvrC family homology region profile" evidence="10">
    <location>
        <begin position="267"/>
        <end position="480"/>
    </location>
</feature>
<keyword evidence="12" id="KW-1185">Reference proteome</keyword>
<comment type="caution">
    <text evidence="11">The sequence shown here is derived from an EMBL/GenBank/DDBJ whole genome shotgun (WGS) entry which is preliminary data.</text>
</comment>
<dbReference type="GO" id="GO:0009380">
    <property type="term" value="C:excinuclease repair complex"/>
    <property type="evidence" value="ECO:0007669"/>
    <property type="project" value="InterPro"/>
</dbReference>
<keyword evidence="6 7" id="KW-0742">SOS response</keyword>
<dbReference type="Pfam" id="PF14520">
    <property type="entry name" value="HHH_5"/>
    <property type="match status" value="1"/>
</dbReference>
<dbReference type="GO" id="GO:0009381">
    <property type="term" value="F:excinuclease ABC activity"/>
    <property type="evidence" value="ECO:0007669"/>
    <property type="project" value="UniProtKB-UniRule"/>
</dbReference>
<keyword evidence="1 7" id="KW-0963">Cytoplasm</keyword>
<keyword evidence="5 7" id="KW-0234">DNA repair</keyword>
<evidence type="ECO:0000256" key="6">
    <source>
        <dbReference type="ARBA" id="ARBA00023236"/>
    </source>
</evidence>
<evidence type="ECO:0000256" key="3">
    <source>
        <dbReference type="ARBA" id="ARBA00022769"/>
    </source>
</evidence>
<dbReference type="Pfam" id="PF01541">
    <property type="entry name" value="GIY-YIG"/>
    <property type="match status" value="1"/>
</dbReference>
<dbReference type="SMART" id="SM00465">
    <property type="entry name" value="GIYc"/>
    <property type="match status" value="1"/>
</dbReference>
<dbReference type="CDD" id="cd10434">
    <property type="entry name" value="GIY-YIG_UvrC_Cho"/>
    <property type="match status" value="1"/>
</dbReference>
<evidence type="ECO:0000256" key="7">
    <source>
        <dbReference type="HAMAP-Rule" id="MF_00203"/>
    </source>
</evidence>
<dbReference type="PROSITE" id="PS50164">
    <property type="entry name" value="GIY_YIG"/>
    <property type="match status" value="1"/>
</dbReference>
<accession>A0A0F3GMS1</accession>
<keyword evidence="2 7" id="KW-0227">DNA damage</keyword>
<dbReference type="GO" id="GO:0006289">
    <property type="term" value="P:nucleotide-excision repair"/>
    <property type="evidence" value="ECO:0007669"/>
    <property type="project" value="UniProtKB-UniRule"/>
</dbReference>
<dbReference type="EMBL" id="LACI01002030">
    <property type="protein sequence ID" value="KJU83117.1"/>
    <property type="molecule type" value="Genomic_DNA"/>
</dbReference>
<protein>
    <recommendedName>
        <fullName evidence="7">UvrABC system protein C</fullName>
        <shortName evidence="7">Protein UvrC</shortName>
    </recommendedName>
    <alternativeName>
        <fullName evidence="7">Excinuclease ABC subunit C</fullName>
    </alternativeName>
</protein>
<evidence type="ECO:0000256" key="1">
    <source>
        <dbReference type="ARBA" id="ARBA00022490"/>
    </source>
</evidence>
<comment type="similarity">
    <text evidence="7">Belongs to the UvrC family.</text>
</comment>
<comment type="subunit">
    <text evidence="7">Interacts with UvrB in an incision complex.</text>
</comment>
<dbReference type="PROSITE" id="PS50165">
    <property type="entry name" value="UVRC"/>
    <property type="match status" value="1"/>
</dbReference>
<dbReference type="Gene3D" id="1.10.150.20">
    <property type="entry name" value="5' to 3' exonuclease, C-terminal subdomain"/>
    <property type="match status" value="1"/>
</dbReference>
<gene>
    <name evidence="7" type="primary">uvrC</name>
    <name evidence="11" type="ORF">MBAV_004691</name>
</gene>
<keyword evidence="3 7" id="KW-0228">DNA excision</keyword>
<dbReference type="Pfam" id="PF02151">
    <property type="entry name" value="UVR"/>
    <property type="match status" value="1"/>
</dbReference>
<organism evidence="11 12">
    <name type="scientific">Candidatus Magnetobacterium bavaricum</name>
    <dbReference type="NCBI Taxonomy" id="29290"/>
    <lineage>
        <taxon>Bacteria</taxon>
        <taxon>Pseudomonadati</taxon>
        <taxon>Nitrospirota</taxon>
        <taxon>Thermodesulfovibrionia</taxon>
        <taxon>Thermodesulfovibrionales</taxon>
        <taxon>Candidatus Magnetobacteriaceae</taxon>
        <taxon>Candidatus Magnetobacterium</taxon>
    </lineage>
</organism>
<comment type="subcellular location">
    <subcellularLocation>
        <location evidence="7">Cytoplasm</location>
    </subcellularLocation>
</comment>
<dbReference type="Gene3D" id="3.30.420.340">
    <property type="entry name" value="UvrC, RNAse H endonuclease domain"/>
    <property type="match status" value="1"/>
</dbReference>
<dbReference type="PATRIC" id="fig|29290.4.peg.6224"/>
<dbReference type="GO" id="GO:0009432">
    <property type="term" value="P:SOS response"/>
    <property type="evidence" value="ECO:0007669"/>
    <property type="project" value="UniProtKB-UniRule"/>
</dbReference>
<name>A0A0F3GMS1_9BACT</name>
<dbReference type="SUPFAM" id="SSF82771">
    <property type="entry name" value="GIY-YIG endonuclease"/>
    <property type="match status" value="1"/>
</dbReference>
<dbReference type="HAMAP" id="MF_00203">
    <property type="entry name" value="UvrC"/>
    <property type="match status" value="1"/>
</dbReference>
<dbReference type="PANTHER" id="PTHR30562:SF1">
    <property type="entry name" value="UVRABC SYSTEM PROTEIN C"/>
    <property type="match status" value="1"/>
</dbReference>
<dbReference type="Pfam" id="PF08459">
    <property type="entry name" value="UvrC_RNaseH_dom"/>
    <property type="match status" value="1"/>
</dbReference>
<evidence type="ECO:0000256" key="2">
    <source>
        <dbReference type="ARBA" id="ARBA00022763"/>
    </source>
</evidence>
<evidence type="ECO:0000313" key="11">
    <source>
        <dbReference type="EMBL" id="KJU83117.1"/>
    </source>
</evidence>
<sequence length="615" mass="69645">MLKKLETVPALPGVYMFRDVRERVLYVGKAINLKGRIRSYFHRRNQLDLRKSTMMTIVNDFSFIVTDNEVEALALEANLIKQYRPKFNVILKDDKNYPYIRITVTQQWPRLEIARKLSHDGDVYIGPYVSSRGMRETLEFVKRCFPLRTCRYKIENLTRACLQYQIGQCSAPCVGLITKEAYDAHVRDCTEFLKGARADLLDRLKKRMYELSDDLLFEEAAKYRDKIRAIQGAWEMQKVVAQEFGDIDVIGFYRPSEGDIDAEAHQGVASMPSAAMINVFFIRSGLLIGVKDFFIRDTQGLPYKELIHSFIVQFYNKEILPPAEIIVRKKPSRLSTLGKWLSKRRTSVVNITTPCDEKRAEVLNMADNNAATSFKLKLGLSDTHVLEELTARLGLSHPPEGIGAFDISTISGDLSVGAFIYWAWGGFKKHLYRHVRIKTVAGQDDYAMIRETVLRVANNLKGSFPDLVVIDGGTGQLQSAMAAIDELVSAGHPIQASLVALAKDPDRVFIPGRDGHVGIDDSMPSSLLLRRIRDEVHRFAITFHRKLRDKKFLQSPLEKIKGITRQKRLELLKHFGSIEAIKNATVEEIASLNGISKRLATNILTALKPESANRG</sequence>
<dbReference type="GO" id="GO:0005737">
    <property type="term" value="C:cytoplasm"/>
    <property type="evidence" value="ECO:0007669"/>
    <property type="project" value="UniProtKB-SubCell"/>
</dbReference>
<dbReference type="GO" id="GO:0003677">
    <property type="term" value="F:DNA binding"/>
    <property type="evidence" value="ECO:0007669"/>
    <property type="project" value="UniProtKB-UniRule"/>
</dbReference>
<feature type="domain" description="GIY-YIG" evidence="9">
    <location>
        <begin position="10"/>
        <end position="89"/>
    </location>
</feature>
<dbReference type="Proteomes" id="UP000033423">
    <property type="component" value="Unassembled WGS sequence"/>
</dbReference>
<reference evidence="11 12" key="1">
    <citation type="submission" date="2015-02" db="EMBL/GenBank/DDBJ databases">
        <title>Single-cell genomics of uncultivated deep-branching MTB reveals a conserved set of magnetosome genes.</title>
        <authorList>
            <person name="Kolinko S."/>
            <person name="Richter M."/>
            <person name="Glockner F.O."/>
            <person name="Brachmann A."/>
            <person name="Schuler D."/>
        </authorList>
    </citation>
    <scope>NUCLEOTIDE SEQUENCE [LARGE SCALE GENOMIC DNA]</scope>
    <source>
        <strain evidence="11">TM-1</strain>
    </source>
</reference>
<dbReference type="AlphaFoldDB" id="A0A0F3GMS1"/>
<dbReference type="InterPro" id="IPR038476">
    <property type="entry name" value="UvrC_RNase_H_dom_sf"/>
</dbReference>
<dbReference type="Gene3D" id="4.10.860.10">
    <property type="entry name" value="UVR domain"/>
    <property type="match status" value="1"/>
</dbReference>
<dbReference type="InterPro" id="IPR036876">
    <property type="entry name" value="UVR_dom_sf"/>
</dbReference>
<evidence type="ECO:0000259" key="9">
    <source>
        <dbReference type="PROSITE" id="PS50164"/>
    </source>
</evidence>